<dbReference type="AlphaFoldDB" id="A0A1R1SNQ4"/>
<evidence type="ECO:0000313" key="7">
    <source>
        <dbReference type="Proteomes" id="UP000186168"/>
    </source>
</evidence>
<proteinExistence type="predicted"/>
<evidence type="ECO:0000256" key="2">
    <source>
        <dbReference type="ARBA" id="ARBA00023125"/>
    </source>
</evidence>
<evidence type="ECO:0000256" key="1">
    <source>
        <dbReference type="ARBA" id="ARBA00023015"/>
    </source>
</evidence>
<dbReference type="SMART" id="SM00421">
    <property type="entry name" value="HTH_LUXR"/>
    <property type="match status" value="1"/>
</dbReference>
<dbReference type="PROSITE" id="PS00622">
    <property type="entry name" value="HTH_LUXR_1"/>
    <property type="match status" value="1"/>
</dbReference>
<dbReference type="Gene3D" id="1.10.10.10">
    <property type="entry name" value="Winged helix-like DNA-binding domain superfamily/Winged helix DNA-binding domain"/>
    <property type="match status" value="1"/>
</dbReference>
<dbReference type="Pfam" id="PF00196">
    <property type="entry name" value="GerE"/>
    <property type="match status" value="1"/>
</dbReference>
<feature type="non-terminal residue" evidence="6">
    <location>
        <position position="1"/>
    </location>
</feature>
<dbReference type="GO" id="GO:0006355">
    <property type="term" value="P:regulation of DNA-templated transcription"/>
    <property type="evidence" value="ECO:0007669"/>
    <property type="project" value="InterPro"/>
</dbReference>
<comment type="caution">
    <text evidence="6">The sequence shown here is derived from an EMBL/GenBank/DDBJ whole genome shotgun (WGS) entry which is preliminary data.</text>
</comment>
<dbReference type="EMBL" id="ASQP01000122">
    <property type="protein sequence ID" value="OMI39930.1"/>
    <property type="molecule type" value="Genomic_DNA"/>
</dbReference>
<dbReference type="CDD" id="cd06170">
    <property type="entry name" value="LuxR_C_like"/>
    <property type="match status" value="1"/>
</dbReference>
<feature type="region of interest" description="Disordered" evidence="4">
    <location>
        <begin position="1"/>
        <end position="71"/>
    </location>
</feature>
<organism evidence="6 7">
    <name type="scientific">Streptomyces sparsogenes DSM 40356</name>
    <dbReference type="NCBI Taxonomy" id="1331668"/>
    <lineage>
        <taxon>Bacteria</taxon>
        <taxon>Bacillati</taxon>
        <taxon>Actinomycetota</taxon>
        <taxon>Actinomycetes</taxon>
        <taxon>Kitasatosporales</taxon>
        <taxon>Streptomycetaceae</taxon>
        <taxon>Streptomyces</taxon>
    </lineage>
</organism>
<evidence type="ECO:0000259" key="5">
    <source>
        <dbReference type="PROSITE" id="PS50043"/>
    </source>
</evidence>
<keyword evidence="3" id="KW-0804">Transcription</keyword>
<dbReference type="InterPro" id="IPR036388">
    <property type="entry name" value="WH-like_DNA-bd_sf"/>
</dbReference>
<dbReference type="RefSeq" id="WP_282961567.1">
    <property type="nucleotide sequence ID" value="NZ_ASQP01000122.1"/>
</dbReference>
<evidence type="ECO:0000256" key="3">
    <source>
        <dbReference type="ARBA" id="ARBA00023163"/>
    </source>
</evidence>
<protein>
    <submittedName>
        <fullName evidence="6">YhcZ-like transcriptional regulatory protein</fullName>
    </submittedName>
</protein>
<keyword evidence="1" id="KW-0805">Transcription regulation</keyword>
<dbReference type="PANTHER" id="PTHR44688:SF16">
    <property type="entry name" value="DNA-BINDING TRANSCRIPTIONAL ACTIVATOR DEVR_DOSR"/>
    <property type="match status" value="1"/>
</dbReference>
<feature type="domain" description="HTH luxR-type" evidence="5">
    <location>
        <begin position="170"/>
        <end position="235"/>
    </location>
</feature>
<name>A0A1R1SNQ4_9ACTN</name>
<gene>
    <name evidence="6" type="ORF">SPAR_08436</name>
</gene>
<dbReference type="InterPro" id="IPR000792">
    <property type="entry name" value="Tscrpt_reg_LuxR_C"/>
</dbReference>
<dbReference type="SUPFAM" id="SSF46894">
    <property type="entry name" value="C-terminal effector domain of the bipartite response regulators"/>
    <property type="match status" value="1"/>
</dbReference>
<dbReference type="Proteomes" id="UP000186168">
    <property type="component" value="Unassembled WGS sequence"/>
</dbReference>
<dbReference type="GO" id="GO:0003677">
    <property type="term" value="F:DNA binding"/>
    <property type="evidence" value="ECO:0007669"/>
    <property type="project" value="UniProtKB-KW"/>
</dbReference>
<dbReference type="PRINTS" id="PR00038">
    <property type="entry name" value="HTHLUXR"/>
</dbReference>
<dbReference type="PANTHER" id="PTHR44688">
    <property type="entry name" value="DNA-BINDING TRANSCRIPTIONAL ACTIVATOR DEVR_DOSR"/>
    <property type="match status" value="1"/>
</dbReference>
<accession>A0A1R1SNQ4</accession>
<sequence>PPGNEDHDGPGGSGGPGSRDGDDGPGGPGSPAGPISHDAPGAPGSPGSPGSPGGLEGSGVLEGSGAGVPRIAPGRRARDLYARAEAVDDGLALPLLREAASGFADRRMALWEGHTRLLLAQRLARAGELSAAAEEAGRAKALAVATGSGRLRRLAIDQQRAIGGRRPRVGAATTPALSVRESEIVRMVRLGMPNRDIADTLVISVKTVEAHLTRIFRKTGVRSRTALAAAAAGGTAPG</sequence>
<keyword evidence="7" id="KW-1185">Reference proteome</keyword>
<feature type="compositionally biased region" description="Gly residues" evidence="4">
    <location>
        <begin position="50"/>
        <end position="66"/>
    </location>
</feature>
<evidence type="ECO:0000313" key="6">
    <source>
        <dbReference type="EMBL" id="OMI39930.1"/>
    </source>
</evidence>
<dbReference type="InterPro" id="IPR016032">
    <property type="entry name" value="Sig_transdc_resp-reg_C-effctor"/>
</dbReference>
<reference evidence="6 7" key="1">
    <citation type="submission" date="2013-05" db="EMBL/GenBank/DDBJ databases">
        <title>Genome sequence of Streptomyces sparsogenes DSM 40356.</title>
        <authorList>
            <person name="Coyne S."/>
            <person name="Seebeck F.P."/>
        </authorList>
    </citation>
    <scope>NUCLEOTIDE SEQUENCE [LARGE SCALE GENOMIC DNA]</scope>
    <source>
        <strain evidence="6 7">DSM 40356</strain>
    </source>
</reference>
<feature type="compositionally biased region" description="Gly residues" evidence="4">
    <location>
        <begin position="10"/>
        <end position="30"/>
    </location>
</feature>
<dbReference type="PROSITE" id="PS50043">
    <property type="entry name" value="HTH_LUXR_2"/>
    <property type="match status" value="1"/>
</dbReference>
<keyword evidence="2" id="KW-0238">DNA-binding</keyword>
<evidence type="ECO:0000256" key="4">
    <source>
        <dbReference type="SAM" id="MobiDB-lite"/>
    </source>
</evidence>